<proteinExistence type="predicted"/>
<accession>A0A9W6FA21</accession>
<dbReference type="Proteomes" id="UP001165080">
    <property type="component" value="Unassembled WGS sequence"/>
</dbReference>
<dbReference type="EMBL" id="BRXU01000055">
    <property type="protein sequence ID" value="GLC61919.1"/>
    <property type="molecule type" value="Genomic_DNA"/>
</dbReference>
<evidence type="ECO:0000313" key="1">
    <source>
        <dbReference type="EMBL" id="GLC61919.1"/>
    </source>
</evidence>
<protein>
    <submittedName>
        <fullName evidence="1">Uncharacterized protein</fullName>
    </submittedName>
</protein>
<dbReference type="AlphaFoldDB" id="A0A9W6FA21"/>
<name>A0A9W6FA21_9CHLO</name>
<sequence length="77" mass="8098">MGGVSGVSDLAVMSLGTGRSVVNAKEAANGRGGKISWVAKGIVDILMDSQGEALDAAVHKLFNPVHKLQSFKWFEGR</sequence>
<reference evidence="1 2" key="1">
    <citation type="journal article" date="2023" name="Commun. Biol.">
        <title>Reorganization of the ancestral sex-determining regions during the evolution of trioecy in Pleodorina starrii.</title>
        <authorList>
            <person name="Takahashi K."/>
            <person name="Suzuki S."/>
            <person name="Kawai-Toyooka H."/>
            <person name="Yamamoto K."/>
            <person name="Hamaji T."/>
            <person name="Ootsuki R."/>
            <person name="Yamaguchi H."/>
            <person name="Kawachi M."/>
            <person name="Higashiyama T."/>
            <person name="Nozaki H."/>
        </authorList>
    </citation>
    <scope>NUCLEOTIDE SEQUENCE [LARGE SCALE GENOMIC DNA]</scope>
    <source>
        <strain evidence="1 2">NIES-4479</strain>
    </source>
</reference>
<organism evidence="1 2">
    <name type="scientific">Pleodorina starrii</name>
    <dbReference type="NCBI Taxonomy" id="330485"/>
    <lineage>
        <taxon>Eukaryota</taxon>
        <taxon>Viridiplantae</taxon>
        <taxon>Chlorophyta</taxon>
        <taxon>core chlorophytes</taxon>
        <taxon>Chlorophyceae</taxon>
        <taxon>CS clade</taxon>
        <taxon>Chlamydomonadales</taxon>
        <taxon>Volvocaceae</taxon>
        <taxon>Pleodorina</taxon>
    </lineage>
</organism>
<keyword evidence="2" id="KW-1185">Reference proteome</keyword>
<comment type="caution">
    <text evidence="1">The sequence shown here is derived from an EMBL/GenBank/DDBJ whole genome shotgun (WGS) entry which is preliminary data.</text>
</comment>
<gene>
    <name evidence="1" type="primary">PLEST011469</name>
    <name evidence="1" type="ORF">PLESTB_001819400</name>
</gene>
<evidence type="ECO:0000313" key="2">
    <source>
        <dbReference type="Proteomes" id="UP001165080"/>
    </source>
</evidence>